<evidence type="ECO:0000259" key="14">
    <source>
        <dbReference type="Pfam" id="PF06974"/>
    </source>
</evidence>
<comment type="similarity">
    <text evidence="3 11">Belongs to the long-chain O-acyltransferase family.</text>
</comment>
<dbReference type="PANTHER" id="PTHR31650:SF1">
    <property type="entry name" value="WAX ESTER SYNTHASE_DIACYLGLYCEROL ACYLTRANSFERASE 4-RELATED"/>
    <property type="match status" value="1"/>
</dbReference>
<dbReference type="Pfam" id="PF06974">
    <property type="entry name" value="WS_DGAT_C"/>
    <property type="match status" value="1"/>
</dbReference>
<feature type="region of interest" description="Disordered" evidence="12">
    <location>
        <begin position="461"/>
        <end position="480"/>
    </location>
</feature>
<keyword evidence="16" id="KW-1185">Reference proteome</keyword>
<dbReference type="InterPro" id="IPR045034">
    <property type="entry name" value="O-acyltransferase_WSD1-like"/>
</dbReference>
<evidence type="ECO:0000256" key="2">
    <source>
        <dbReference type="ARBA" id="ARBA00005189"/>
    </source>
</evidence>
<name>A0ABS5RLF9_9MYCO</name>
<reference evidence="15 16" key="1">
    <citation type="submission" date="2021-05" db="EMBL/GenBank/DDBJ databases">
        <title>Mycobacterium acidophilum sp. nov., an extremely acid-tolerant member of the genus Mycobacterium.</title>
        <authorList>
            <person name="Xia J."/>
        </authorList>
    </citation>
    <scope>NUCLEOTIDE SEQUENCE [LARGE SCALE GENOMIC DNA]</scope>
    <source>
        <strain evidence="15 16">M1</strain>
    </source>
</reference>
<evidence type="ECO:0000256" key="8">
    <source>
        <dbReference type="ARBA" id="ARBA00023098"/>
    </source>
</evidence>
<evidence type="ECO:0000256" key="5">
    <source>
        <dbReference type="ARBA" id="ARBA00022516"/>
    </source>
</evidence>
<evidence type="ECO:0000256" key="3">
    <source>
        <dbReference type="ARBA" id="ARBA00009587"/>
    </source>
</evidence>
<dbReference type="Proteomes" id="UP001519535">
    <property type="component" value="Unassembled WGS sequence"/>
</dbReference>
<keyword evidence="8 11" id="KW-0443">Lipid metabolism</keyword>
<feature type="domain" description="O-acyltransferase WSD1 C-terminal" evidence="14">
    <location>
        <begin position="311"/>
        <end position="447"/>
    </location>
</feature>
<feature type="compositionally biased region" description="Basic residues" evidence="12">
    <location>
        <begin position="466"/>
        <end position="480"/>
    </location>
</feature>
<dbReference type="InterPro" id="IPR014292">
    <property type="entry name" value="Acyl_transf_WS/DGAT"/>
</dbReference>
<evidence type="ECO:0000256" key="7">
    <source>
        <dbReference type="ARBA" id="ARBA00022798"/>
    </source>
</evidence>
<comment type="pathway">
    <text evidence="1 11">Glycerolipid metabolism; triacylglycerol biosynthesis.</text>
</comment>
<evidence type="ECO:0000256" key="6">
    <source>
        <dbReference type="ARBA" id="ARBA00022679"/>
    </source>
</evidence>
<feature type="domain" description="O-acyltransferase WSD1-like N-terminal" evidence="13">
    <location>
        <begin position="12"/>
        <end position="270"/>
    </location>
</feature>
<organism evidence="15 16">
    <name type="scientific">Mycolicibacter acidiphilus</name>
    <dbReference type="NCBI Taxonomy" id="2835306"/>
    <lineage>
        <taxon>Bacteria</taxon>
        <taxon>Bacillati</taxon>
        <taxon>Actinomycetota</taxon>
        <taxon>Actinomycetes</taxon>
        <taxon>Mycobacteriales</taxon>
        <taxon>Mycobacteriaceae</taxon>
        <taxon>Mycolicibacter</taxon>
    </lineage>
</organism>
<dbReference type="NCBIfam" id="TIGR02946">
    <property type="entry name" value="acyl_WS_DGAT"/>
    <property type="match status" value="1"/>
</dbReference>
<keyword evidence="6 11" id="KW-0808">Transferase</keyword>
<evidence type="ECO:0000256" key="10">
    <source>
        <dbReference type="ARBA" id="ARBA00048109"/>
    </source>
</evidence>
<dbReference type="InterPro" id="IPR004255">
    <property type="entry name" value="O-acyltransferase_WSD1_N"/>
</dbReference>
<evidence type="ECO:0000313" key="15">
    <source>
        <dbReference type="EMBL" id="MBS9534429.1"/>
    </source>
</evidence>
<proteinExistence type="inferred from homology"/>
<evidence type="ECO:0000256" key="11">
    <source>
        <dbReference type="RuleBase" id="RU361241"/>
    </source>
</evidence>
<accession>A0ABS5RLF9</accession>
<gene>
    <name evidence="15" type="ORF">KIH27_12620</name>
</gene>
<dbReference type="Gene3D" id="3.30.559.10">
    <property type="entry name" value="Chloramphenicol acetyltransferase-like domain"/>
    <property type="match status" value="1"/>
</dbReference>
<keyword evidence="5 11" id="KW-0444">Lipid biosynthesis</keyword>
<comment type="caution">
    <text evidence="15">The sequence shown here is derived from an EMBL/GenBank/DDBJ whole genome shotgun (WGS) entry which is preliminary data.</text>
</comment>
<evidence type="ECO:0000256" key="1">
    <source>
        <dbReference type="ARBA" id="ARBA00004771"/>
    </source>
</evidence>
<dbReference type="SUPFAM" id="SSF52777">
    <property type="entry name" value="CoA-dependent acyltransferases"/>
    <property type="match status" value="1"/>
</dbReference>
<evidence type="ECO:0000259" key="13">
    <source>
        <dbReference type="Pfam" id="PF03007"/>
    </source>
</evidence>
<dbReference type="PANTHER" id="PTHR31650">
    <property type="entry name" value="O-ACYLTRANSFERASE (WSD1-LIKE) FAMILY PROTEIN"/>
    <property type="match status" value="1"/>
</dbReference>
<dbReference type="InterPro" id="IPR023213">
    <property type="entry name" value="CAT-like_dom_sf"/>
</dbReference>
<keyword evidence="7 11" id="KW-0319">Glycerol metabolism</keyword>
<comment type="pathway">
    <text evidence="2">Lipid metabolism.</text>
</comment>
<evidence type="ECO:0000313" key="16">
    <source>
        <dbReference type="Proteomes" id="UP001519535"/>
    </source>
</evidence>
<dbReference type="RefSeq" id="WP_214093301.1">
    <property type="nucleotide sequence ID" value="NZ_JAHCLR010000023.1"/>
</dbReference>
<dbReference type="InterPro" id="IPR009721">
    <property type="entry name" value="O-acyltransferase_WSD1_C"/>
</dbReference>
<sequence length="480" mass="51600">MSDSSAATRHPMAPFDALMYRSESDPHARSDMMAVFVLAAAPDFGRFVETIDRASRLIPALRQRVVDPPVPALLPVWAADPDFDLRYHVRRMHLPQPGTMQTLLDFLAPLVMSPLDRARPLWEFTLVEGLEDGRAAFVAKMNHAITDGLGARHYTEIIFDTEPEPAATPLPPIPAPVELTPRDLLGEALRHAPQSVVGSTYRLLRLGLRPRSLSSVSAFAQSLRRVLAPSPVAPSPLLRRRSLQRRLLTTEIDLADLGRAAKVAGGSINDGFLAAICGGLRRYHEKNGVPIEALNIAIPISLRTADDPAGGNRWAGARLAVPVAEPDPATRIKCIRALVLQARHEPAADALSLLAPVAARIPSALLALAAGSGLAVHDLQVSNVPGSPDPLYLAGVKVEQMYPFGPLPGPAAMIVLNSYRQTAYVGINLDPAAITDPELFATCLGQGVAEVLELAQPGPRNIATAPRRRATKTTPRAARR</sequence>
<dbReference type="EMBL" id="JAHCLR010000023">
    <property type="protein sequence ID" value="MBS9534429.1"/>
    <property type="molecule type" value="Genomic_DNA"/>
</dbReference>
<evidence type="ECO:0000256" key="9">
    <source>
        <dbReference type="ARBA" id="ARBA00023315"/>
    </source>
</evidence>
<comment type="catalytic activity">
    <reaction evidence="10 11">
        <text>an acyl-CoA + a 1,2-diacyl-sn-glycerol = a triacyl-sn-glycerol + CoA</text>
        <dbReference type="Rhea" id="RHEA:10868"/>
        <dbReference type="ChEBI" id="CHEBI:17815"/>
        <dbReference type="ChEBI" id="CHEBI:57287"/>
        <dbReference type="ChEBI" id="CHEBI:58342"/>
        <dbReference type="ChEBI" id="CHEBI:64615"/>
        <dbReference type="EC" id="2.3.1.20"/>
    </reaction>
</comment>
<protein>
    <recommendedName>
        <fullName evidence="4 11">Diacylglycerol O-acyltransferase</fullName>
        <ecNumber evidence="4 11">2.3.1.20</ecNumber>
    </recommendedName>
</protein>
<evidence type="ECO:0000256" key="12">
    <source>
        <dbReference type="SAM" id="MobiDB-lite"/>
    </source>
</evidence>
<dbReference type="EC" id="2.3.1.20" evidence="4 11"/>
<dbReference type="Pfam" id="PF03007">
    <property type="entry name" value="WS_DGAT_cat"/>
    <property type="match status" value="1"/>
</dbReference>
<evidence type="ECO:0000256" key="4">
    <source>
        <dbReference type="ARBA" id="ARBA00013244"/>
    </source>
</evidence>
<keyword evidence="9 11" id="KW-0012">Acyltransferase</keyword>